<evidence type="ECO:0000256" key="2">
    <source>
        <dbReference type="ARBA" id="ARBA00022448"/>
    </source>
</evidence>
<sequence>MNDDKQAVHILRRPLKKAAAVLAAAVLLLSSGCNKAQPETELFSLLLEKQEQEQRQEQEERQGENVILLTHSATAFSTTQKIAGRFKMALEEKSGGRFRVEIFPDDTLGHVNDSDRPLLNQTVEMRIGPAATDTMGAMLWASTLSDASLEEIDKLLKDGEARRMLEEECEAKGIKLLAVFPAHYRVLTGNERIDEAEDFSKLEMRIFTSNTTEGAYWQSLGAQTRVYDIHQVFSALQQGLVNSQENTLPLIVSNSIHRLQKYLILTNHKIYFECMLVGMDFYDSLSEEEQKLLTETAQEMVDYAREMDERELEACTEVLSESGVETVELPDEVLRRMRETGGPVVEAALRAEAGDEKIDRLLTALRGE</sequence>
<keyword evidence="3 4" id="KW-0732">Signal</keyword>
<feature type="chain" id="PRO_5043969359" evidence="4">
    <location>
        <begin position="37"/>
        <end position="368"/>
    </location>
</feature>
<feature type="signal peptide" evidence="4">
    <location>
        <begin position="1"/>
        <end position="36"/>
    </location>
</feature>
<comment type="caution">
    <text evidence="5">The sequence shown here is derived from an EMBL/GenBank/DDBJ whole genome shotgun (WGS) entry which is preliminary data.</text>
</comment>
<dbReference type="Gene3D" id="3.40.190.170">
    <property type="entry name" value="Bacterial extracellular solute-binding protein, family 7"/>
    <property type="match status" value="1"/>
</dbReference>
<dbReference type="InterPro" id="IPR038404">
    <property type="entry name" value="TRAP_DctP_sf"/>
</dbReference>
<keyword evidence="2" id="KW-0813">Transport</keyword>
<accession>A0AAW5F0S7</accession>
<evidence type="ECO:0000256" key="4">
    <source>
        <dbReference type="SAM" id="SignalP"/>
    </source>
</evidence>
<dbReference type="Pfam" id="PF03480">
    <property type="entry name" value="DctP"/>
    <property type="match status" value="1"/>
</dbReference>
<comment type="similarity">
    <text evidence="1">Belongs to the bacterial solute-binding protein 7 family.</text>
</comment>
<gene>
    <name evidence="5" type="ORF">K5I21_06860</name>
</gene>
<dbReference type="CDD" id="cd13603">
    <property type="entry name" value="PBP2_TRAP_Siap_TeaA_like"/>
    <property type="match status" value="1"/>
</dbReference>
<dbReference type="InterPro" id="IPR018389">
    <property type="entry name" value="DctP_fam"/>
</dbReference>
<evidence type="ECO:0000313" key="5">
    <source>
        <dbReference type="EMBL" id="MCK0085598.1"/>
    </source>
</evidence>
<dbReference type="AlphaFoldDB" id="A0AAW5F0S7"/>
<proteinExistence type="inferred from homology"/>
<dbReference type="GO" id="GO:0055085">
    <property type="term" value="P:transmembrane transport"/>
    <property type="evidence" value="ECO:0007669"/>
    <property type="project" value="InterPro"/>
</dbReference>
<evidence type="ECO:0000256" key="3">
    <source>
        <dbReference type="ARBA" id="ARBA00022729"/>
    </source>
</evidence>
<organism evidence="5 6">
    <name type="scientific">Clostridium symbiosum</name>
    <name type="common">Bacteroides symbiosus</name>
    <dbReference type="NCBI Taxonomy" id="1512"/>
    <lineage>
        <taxon>Bacteria</taxon>
        <taxon>Bacillati</taxon>
        <taxon>Bacillota</taxon>
        <taxon>Clostridia</taxon>
        <taxon>Lachnospirales</taxon>
        <taxon>Lachnospiraceae</taxon>
        <taxon>Otoolea</taxon>
    </lineage>
</organism>
<dbReference type="PANTHER" id="PTHR33376:SF7">
    <property type="entry name" value="C4-DICARBOXYLATE-BINDING PROTEIN DCTB"/>
    <property type="match status" value="1"/>
</dbReference>
<dbReference type="RefSeq" id="WP_003504393.1">
    <property type="nucleotide sequence ID" value="NZ_BAABZD010000009.1"/>
</dbReference>
<name>A0AAW5F0S7_CLOSY</name>
<dbReference type="Proteomes" id="UP001203136">
    <property type="component" value="Unassembled WGS sequence"/>
</dbReference>
<dbReference type="PANTHER" id="PTHR33376">
    <property type="match status" value="1"/>
</dbReference>
<evidence type="ECO:0000313" key="6">
    <source>
        <dbReference type="Proteomes" id="UP001203136"/>
    </source>
</evidence>
<dbReference type="NCBIfam" id="NF037995">
    <property type="entry name" value="TRAP_S1"/>
    <property type="match status" value="1"/>
</dbReference>
<protein>
    <submittedName>
        <fullName evidence="5">TRAP transporter substrate-binding protein</fullName>
    </submittedName>
</protein>
<dbReference type="PROSITE" id="PS51257">
    <property type="entry name" value="PROKAR_LIPOPROTEIN"/>
    <property type="match status" value="1"/>
</dbReference>
<evidence type="ECO:0000256" key="1">
    <source>
        <dbReference type="ARBA" id="ARBA00009023"/>
    </source>
</evidence>
<reference evidence="5" key="1">
    <citation type="journal article" date="2022" name="Cell Host Microbe">
        <title>Colonization of the live biotherapeutic product VE303 and modulation of the microbiota and metabolites in healthy volunteers.</title>
        <authorList>
            <person name="Dsouza M."/>
            <person name="Menon R."/>
            <person name="Crossette E."/>
            <person name="Bhattarai S.K."/>
            <person name="Schneider J."/>
            <person name="Kim Y.G."/>
            <person name="Reddy S."/>
            <person name="Caballero S."/>
            <person name="Felix C."/>
            <person name="Cornacchione L."/>
            <person name="Hendrickson J."/>
            <person name="Watson A.R."/>
            <person name="Minot S.S."/>
            <person name="Greenfield N."/>
            <person name="Schopf L."/>
            <person name="Szabady R."/>
            <person name="Patarroyo J."/>
            <person name="Smith W."/>
            <person name="Harrison P."/>
            <person name="Kuijper E.J."/>
            <person name="Kelly C.P."/>
            <person name="Olle B."/>
            <person name="Bobilev D."/>
            <person name="Silber J.L."/>
            <person name="Bucci V."/>
            <person name="Roberts B."/>
            <person name="Faith J."/>
            <person name="Norman J.M."/>
        </authorList>
    </citation>
    <scope>NUCLEOTIDE SEQUENCE</scope>
    <source>
        <strain evidence="5">VE303-04</strain>
    </source>
</reference>
<dbReference type="EMBL" id="JAINVB010000001">
    <property type="protein sequence ID" value="MCK0085598.1"/>
    <property type="molecule type" value="Genomic_DNA"/>
</dbReference>